<protein>
    <recommendedName>
        <fullName evidence="2">DUF4371 domain-containing protein</fullName>
    </recommendedName>
</protein>
<evidence type="ECO:0000313" key="1">
    <source>
        <dbReference type="EMBL" id="KOF81916.1"/>
    </source>
</evidence>
<sequence length="271" mass="31529">TDNARVMTGVNNGVFQKLKAVPSLLIFTYVCHYLQLAVSHTCAECLPINLEFLVSETYKWFSHSSTRQSAYKQLYFAINDKALLKIVNSCTTRWLSREPTVTRILGHLLKLQTHFQTKTTKEKCFTAQMFCYSRNELYLLFLHPILKHVQEVNKLFESNYVNKTKLLEDLSNLIKSVANMRVLPTCRIDPLDPDASIEQILDPKANLGYRFERNIAGMIIQNIVTDTEDNYIRKYCQTQMQKLNSCSVLWAKKNQNWKTKCIFLCLDQYCL</sequence>
<evidence type="ECO:0008006" key="2">
    <source>
        <dbReference type="Google" id="ProtNLM"/>
    </source>
</evidence>
<name>A0A0L8GXY1_OCTBM</name>
<dbReference type="PANTHER" id="PTHR37162">
    <property type="entry name" value="HAT FAMILY DIMERISATION DOMAINCONTAINING PROTEIN-RELATED"/>
    <property type="match status" value="1"/>
</dbReference>
<accession>A0A0L8GXY1</accession>
<dbReference type="EMBL" id="KQ419937">
    <property type="protein sequence ID" value="KOF81916.1"/>
    <property type="molecule type" value="Genomic_DNA"/>
</dbReference>
<organism evidence="1">
    <name type="scientific">Octopus bimaculoides</name>
    <name type="common">California two-spotted octopus</name>
    <dbReference type="NCBI Taxonomy" id="37653"/>
    <lineage>
        <taxon>Eukaryota</taxon>
        <taxon>Metazoa</taxon>
        <taxon>Spiralia</taxon>
        <taxon>Lophotrochozoa</taxon>
        <taxon>Mollusca</taxon>
        <taxon>Cephalopoda</taxon>
        <taxon>Coleoidea</taxon>
        <taxon>Octopodiformes</taxon>
        <taxon>Octopoda</taxon>
        <taxon>Incirrata</taxon>
        <taxon>Octopodidae</taxon>
        <taxon>Octopus</taxon>
    </lineage>
</organism>
<gene>
    <name evidence="1" type="ORF">OCBIM_22025969mg</name>
</gene>
<dbReference type="AlphaFoldDB" id="A0A0L8GXY1"/>
<proteinExistence type="predicted"/>
<reference evidence="1" key="1">
    <citation type="submission" date="2015-07" db="EMBL/GenBank/DDBJ databases">
        <title>MeaNS - Measles Nucleotide Surveillance Program.</title>
        <authorList>
            <person name="Tran T."/>
            <person name="Druce J."/>
        </authorList>
    </citation>
    <scope>NUCLEOTIDE SEQUENCE</scope>
    <source>
        <strain evidence="1">UCB-OBI-ISO-001</strain>
        <tissue evidence="1">Gonad</tissue>
    </source>
</reference>
<dbReference type="PANTHER" id="PTHR37162:SF1">
    <property type="entry name" value="BED-TYPE DOMAIN-CONTAINING PROTEIN"/>
    <property type="match status" value="1"/>
</dbReference>
<feature type="non-terminal residue" evidence="1">
    <location>
        <position position="1"/>
    </location>
</feature>